<accession>A0ABZ2SJE9</accession>
<keyword evidence="4" id="KW-1185">Reference proteome</keyword>
<dbReference type="Gene3D" id="3.60.21.10">
    <property type="match status" value="1"/>
</dbReference>
<feature type="domain" description="Calcineurin-like phosphoesterase" evidence="2">
    <location>
        <begin position="2"/>
        <end position="194"/>
    </location>
</feature>
<dbReference type="PANTHER" id="PTHR30337">
    <property type="entry name" value="COMPONENT OF ATP-DEPENDENT DSDNA EXONUCLEASE"/>
    <property type="match status" value="1"/>
</dbReference>
<dbReference type="CDD" id="cd00840">
    <property type="entry name" value="MPP_Mre11_N"/>
    <property type="match status" value="1"/>
</dbReference>
<dbReference type="InterPro" id="IPR050535">
    <property type="entry name" value="DNA_Repair-Maintenance_Comp"/>
</dbReference>
<evidence type="ECO:0000259" key="2">
    <source>
        <dbReference type="Pfam" id="PF00149"/>
    </source>
</evidence>
<dbReference type="RefSeq" id="WP_207871797.1">
    <property type="nucleotide sequence ID" value="NZ_CP147251.1"/>
</dbReference>
<dbReference type="SUPFAM" id="SSF56300">
    <property type="entry name" value="Metallo-dependent phosphatases"/>
    <property type="match status" value="1"/>
</dbReference>
<evidence type="ECO:0000256" key="1">
    <source>
        <dbReference type="ARBA" id="ARBA00022801"/>
    </source>
</evidence>
<keyword evidence="1" id="KW-0378">Hydrolase</keyword>
<evidence type="ECO:0000313" key="4">
    <source>
        <dbReference type="Proteomes" id="UP000664701"/>
    </source>
</evidence>
<dbReference type="InterPro" id="IPR004843">
    <property type="entry name" value="Calcineurin-like_PHP"/>
</dbReference>
<evidence type="ECO:0000313" key="3">
    <source>
        <dbReference type="EMBL" id="WYJ75618.1"/>
    </source>
</evidence>
<protein>
    <submittedName>
        <fullName evidence="3">DNA repair protein SbcD/Mre11</fullName>
    </submittedName>
</protein>
<name>A0ABZ2SJE9_9ENTE</name>
<sequence length="394" mass="45982">MLRFIHCADLHFDRTFEGLHLITQVKELPLANNQVLEKIVTLALDEQVDFLVFAGDIFHQNRPSLKTQHQFFKQMNRLKEQDIPVYMIFGNHDYFEKERYWFDFPENIHLFTEEKVRTIHGKNKTGESYAISGFSYQHPWIPTSKVSEFPKKAATYHIGMYHGDSNGERFAPFQIQEMKQKNYDYWALGHIHVPTVLSKTPPIIYPGTPQGHTQKEKETGVQLVTLDGLTVHYETKRVAAVTWEDYELSLSGMKSRKDALEAMKAFFQTSQRQLVKFSLKDTEHLPIDWLNNREKPELIAYLNEYLAQNNFEQIVYQLEVIAVPESEKLVLTGKEVMAQLLASYQTNEVFETIIEELATHPLIKRTISSQTLKEETLAQVKTTLEQEFCWSEEE</sequence>
<organism evidence="3 4">
    <name type="scientific">Candidatus Enterococcus lowellii</name>
    <dbReference type="NCBI Taxonomy" id="2230877"/>
    <lineage>
        <taxon>Bacteria</taxon>
        <taxon>Bacillati</taxon>
        <taxon>Bacillota</taxon>
        <taxon>Bacilli</taxon>
        <taxon>Lactobacillales</taxon>
        <taxon>Enterococcaceae</taxon>
        <taxon>Enterococcus</taxon>
    </lineage>
</organism>
<dbReference type="InterPro" id="IPR041796">
    <property type="entry name" value="Mre11_N"/>
</dbReference>
<dbReference type="Pfam" id="PF00149">
    <property type="entry name" value="Metallophos"/>
    <property type="match status" value="1"/>
</dbReference>
<dbReference type="PANTHER" id="PTHR30337:SF7">
    <property type="entry name" value="PHOSPHOESTERASE"/>
    <property type="match status" value="1"/>
</dbReference>
<gene>
    <name evidence="3" type="ORF">DOK78_000194</name>
</gene>
<dbReference type="InterPro" id="IPR014576">
    <property type="entry name" value="Pesterase_YhaO"/>
</dbReference>
<dbReference type="EMBL" id="CP147251">
    <property type="protein sequence ID" value="WYJ75618.1"/>
    <property type="molecule type" value="Genomic_DNA"/>
</dbReference>
<proteinExistence type="predicted"/>
<dbReference type="PIRSF" id="PIRSF033091">
    <property type="entry name" value="Pesterase_YhaO"/>
    <property type="match status" value="1"/>
</dbReference>
<dbReference type="InterPro" id="IPR029052">
    <property type="entry name" value="Metallo-depent_PP-like"/>
</dbReference>
<reference evidence="3 4" key="1">
    <citation type="submission" date="2021-03" db="EMBL/GenBank/DDBJ databases">
        <authorList>
            <person name="Gilmore M.S."/>
            <person name="Schwartzman J."/>
            <person name="Van Tyne D."/>
            <person name="Martin M."/>
            <person name="Earl A.M."/>
            <person name="Manson A.L."/>
            <person name="Straub T."/>
            <person name="Salamzade R."/>
            <person name="Saavedra J."/>
            <person name="Lebreton F."/>
            <person name="Prichula J."/>
            <person name="Schaufler K."/>
            <person name="Gaca A."/>
            <person name="Sgardioli B."/>
            <person name="Wagenaar J."/>
            <person name="Strong T."/>
        </authorList>
    </citation>
    <scope>NUCLEOTIDE SEQUENCE [LARGE SCALE GENOMIC DNA]</scope>
    <source>
        <strain evidence="3 4">DIV2402</strain>
    </source>
</reference>
<reference evidence="3 4" key="2">
    <citation type="submission" date="2024-03" db="EMBL/GenBank/DDBJ databases">
        <title>The Genome Sequence of Enterococcus sp. DIV2402.</title>
        <authorList>
            <consortium name="The Broad Institute Genomics Platform"/>
            <consortium name="The Broad Institute Microbial Omics Core"/>
            <consortium name="The Broad Institute Genomic Center for Infectious Diseases"/>
            <person name="Earl A."/>
            <person name="Manson A."/>
            <person name="Gilmore M."/>
            <person name="Schwartman J."/>
            <person name="Shea T."/>
            <person name="Abouelleil A."/>
            <person name="Cao P."/>
            <person name="Chapman S."/>
            <person name="Cusick C."/>
            <person name="Young S."/>
            <person name="Neafsey D."/>
            <person name="Nusbaum C."/>
            <person name="Birren B."/>
        </authorList>
    </citation>
    <scope>NUCLEOTIDE SEQUENCE [LARGE SCALE GENOMIC DNA]</scope>
    <source>
        <strain evidence="3 4">DIV2402</strain>
    </source>
</reference>
<dbReference type="Proteomes" id="UP000664701">
    <property type="component" value="Chromosome"/>
</dbReference>